<reference evidence="2 3" key="1">
    <citation type="submission" date="2018-08" db="EMBL/GenBank/DDBJ databases">
        <title>Jishengella sp. nov., isolated from a root of Azadirachta indica A. Juss. var. siamensis Valenton.</title>
        <authorList>
            <person name="Kuncharoen N."/>
            <person name="Tanasupawat S."/>
            <person name="Kudo T."/>
            <person name="Ohkuma M."/>
        </authorList>
    </citation>
    <scope>NUCLEOTIDE SEQUENCE [LARGE SCALE GENOMIC DNA]</scope>
    <source>
        <strain evidence="2 3">AZ1-13</strain>
    </source>
</reference>
<evidence type="ECO:0000313" key="3">
    <source>
        <dbReference type="Proteomes" id="UP000283832"/>
    </source>
</evidence>
<dbReference type="Pfam" id="PF00248">
    <property type="entry name" value="Aldo_ket_red"/>
    <property type="match status" value="1"/>
</dbReference>
<dbReference type="RefSeq" id="WP_119574609.1">
    <property type="nucleotide sequence ID" value="NZ_QXEC01000007.1"/>
</dbReference>
<feature type="domain" description="NADP-dependent oxidoreductase" evidence="1">
    <location>
        <begin position="16"/>
        <end position="292"/>
    </location>
</feature>
<sequence length="315" mass="33357">MQYRPLGRTGRTVSMLGYGASPLGGVFGPVDEQAGVRAVRTALDLGVNIIDVSPYYGDTVAETVLGRALRGVDRDSYLLATKVGRYGEASFDFSAARVTASVEESLARLGTDHLDLIQCHDIEFGDLDQVIDETLPALAGLRDAGKVRHLGITGYPLEALTRVAAATPVDTVLSYCRYTLLDRALAAAAPEFAERGVGVMNASPLAMGLLSHRGAPAWHPAPPEVRAAASAAAALCAERGIDIAQVALRFAVEPAQFATTFVGSASPENMARNVRWALTPADAELLADLEKLLAPVRDRAWPSGRPENNIPAGRN</sequence>
<dbReference type="PANTHER" id="PTHR42686:SF1">
    <property type="entry name" value="GH17980P-RELATED"/>
    <property type="match status" value="1"/>
</dbReference>
<dbReference type="InterPro" id="IPR044479">
    <property type="entry name" value="LGALDH-like"/>
</dbReference>
<protein>
    <submittedName>
        <fullName evidence="2">Aldo/keto reductase</fullName>
    </submittedName>
</protein>
<dbReference type="InterPro" id="IPR020471">
    <property type="entry name" value="AKR"/>
</dbReference>
<name>A0A418MWM0_9ACTN</name>
<dbReference type="GO" id="GO:0010349">
    <property type="term" value="F:L-galactose dehydrogenase activity"/>
    <property type="evidence" value="ECO:0007669"/>
    <property type="project" value="InterPro"/>
</dbReference>
<keyword evidence="3" id="KW-1185">Reference proteome</keyword>
<evidence type="ECO:0000259" key="1">
    <source>
        <dbReference type="Pfam" id="PF00248"/>
    </source>
</evidence>
<evidence type="ECO:0000313" key="2">
    <source>
        <dbReference type="EMBL" id="RIV39149.1"/>
    </source>
</evidence>
<dbReference type="AlphaFoldDB" id="A0A418MWM0"/>
<dbReference type="OrthoDB" id="9768851at2"/>
<proteinExistence type="predicted"/>
<gene>
    <name evidence="2" type="ORF">D2L64_09820</name>
</gene>
<dbReference type="Gene3D" id="3.20.20.100">
    <property type="entry name" value="NADP-dependent oxidoreductase domain"/>
    <property type="match status" value="1"/>
</dbReference>
<dbReference type="Proteomes" id="UP000283832">
    <property type="component" value="Unassembled WGS sequence"/>
</dbReference>
<accession>A0A418MWM0</accession>
<comment type="caution">
    <text evidence="2">The sequence shown here is derived from an EMBL/GenBank/DDBJ whole genome shotgun (WGS) entry which is preliminary data.</text>
</comment>
<dbReference type="GO" id="GO:0005829">
    <property type="term" value="C:cytosol"/>
    <property type="evidence" value="ECO:0007669"/>
    <property type="project" value="TreeGrafter"/>
</dbReference>
<organism evidence="2 3">
    <name type="scientific">Micromonospora radicis</name>
    <dbReference type="NCBI Taxonomy" id="1894971"/>
    <lineage>
        <taxon>Bacteria</taxon>
        <taxon>Bacillati</taxon>
        <taxon>Actinomycetota</taxon>
        <taxon>Actinomycetes</taxon>
        <taxon>Micromonosporales</taxon>
        <taxon>Micromonosporaceae</taxon>
        <taxon>Micromonospora</taxon>
    </lineage>
</organism>
<dbReference type="InterPro" id="IPR036812">
    <property type="entry name" value="NAD(P)_OxRdtase_dom_sf"/>
</dbReference>
<dbReference type="SUPFAM" id="SSF51430">
    <property type="entry name" value="NAD(P)-linked oxidoreductase"/>
    <property type="match status" value="1"/>
</dbReference>
<dbReference type="EMBL" id="QXEC01000007">
    <property type="protein sequence ID" value="RIV39149.1"/>
    <property type="molecule type" value="Genomic_DNA"/>
</dbReference>
<dbReference type="InterPro" id="IPR023210">
    <property type="entry name" value="NADP_OxRdtase_dom"/>
</dbReference>
<dbReference type="PANTHER" id="PTHR42686">
    <property type="entry name" value="GH17980P-RELATED"/>
    <property type="match status" value="1"/>
</dbReference>
<dbReference type="CDD" id="cd19163">
    <property type="entry name" value="AKR_galDH"/>
    <property type="match status" value="1"/>
</dbReference>